<feature type="domain" description="Peptidase A1" evidence="4">
    <location>
        <begin position="58"/>
        <end position="386"/>
    </location>
</feature>
<sequence length="453" mass="48163">MISISLGALHVWALGVEAAGGFISLPLTRHTIASAPSQAFVKRQTDTSLSVAHNRDHYLIDVDVGTPKQRVQLAVDVIGSGLTVMGTCDTPRYSFSSECRKTGAYNASASTTGMFVAGDGYDFDEEDTDMSFARFNYYADDVTIAGLGTLKNKTFRAWNSSEGYTHGYLGLGFSQNSTEPSILDNLVAEGLIGAPAFGVTLDGGIDSGSLVLGGVNTKKFSGPLTKVPVVDAPEGVEDWERNKYWINIDGVAVDNENGTRSSWDGFKAEIQTAYAYSTIPFHMFMAAAEGMGVHNWSDPNWDIIPCSRRDTVNGSLDLQISGFTASIPYADLIIPYEVPGAKEGDCYIALSEGQYYEEFPVWSLGTVFLNSVYTVFDQGSKAVWMAKHIDCGSEPVAFTKGDEIRGQCDGAGSSGESGSSGGGTPDNDDGSGGSRMAVDMVLILGAVLASLAV</sequence>
<feature type="signal peptide" evidence="3">
    <location>
        <begin position="1"/>
        <end position="18"/>
    </location>
</feature>
<proteinExistence type="inferred from homology"/>
<protein>
    <submittedName>
        <fullName evidence="5">Aspartic peptidase domain-containing protein</fullName>
    </submittedName>
</protein>
<evidence type="ECO:0000256" key="2">
    <source>
        <dbReference type="SAM" id="MobiDB-lite"/>
    </source>
</evidence>
<evidence type="ECO:0000313" key="6">
    <source>
        <dbReference type="Proteomes" id="UP000770015"/>
    </source>
</evidence>
<name>A0A9P9AEA2_9PEZI</name>
<organism evidence="5 6">
    <name type="scientific">Plectosphaerella plurivora</name>
    <dbReference type="NCBI Taxonomy" id="936078"/>
    <lineage>
        <taxon>Eukaryota</taxon>
        <taxon>Fungi</taxon>
        <taxon>Dikarya</taxon>
        <taxon>Ascomycota</taxon>
        <taxon>Pezizomycotina</taxon>
        <taxon>Sordariomycetes</taxon>
        <taxon>Hypocreomycetidae</taxon>
        <taxon>Glomerellales</taxon>
        <taxon>Plectosphaerellaceae</taxon>
        <taxon>Plectosphaerella</taxon>
    </lineage>
</organism>
<gene>
    <name evidence="5" type="ORF">F5X68DRAFT_187794</name>
</gene>
<keyword evidence="3" id="KW-0732">Signal</keyword>
<dbReference type="GO" id="GO:0004190">
    <property type="term" value="F:aspartic-type endopeptidase activity"/>
    <property type="evidence" value="ECO:0007669"/>
    <property type="project" value="InterPro"/>
</dbReference>
<evidence type="ECO:0000256" key="1">
    <source>
        <dbReference type="ARBA" id="ARBA00007447"/>
    </source>
</evidence>
<dbReference type="PANTHER" id="PTHR47966">
    <property type="entry name" value="BETA-SITE APP-CLEAVING ENZYME, ISOFORM A-RELATED"/>
    <property type="match status" value="1"/>
</dbReference>
<dbReference type="SUPFAM" id="SSF50630">
    <property type="entry name" value="Acid proteases"/>
    <property type="match status" value="1"/>
</dbReference>
<evidence type="ECO:0000256" key="3">
    <source>
        <dbReference type="SAM" id="SignalP"/>
    </source>
</evidence>
<dbReference type="PRINTS" id="PR00792">
    <property type="entry name" value="PEPSIN"/>
</dbReference>
<dbReference type="Pfam" id="PF00026">
    <property type="entry name" value="Asp"/>
    <property type="match status" value="1"/>
</dbReference>
<feature type="compositionally biased region" description="Gly residues" evidence="2">
    <location>
        <begin position="412"/>
        <end position="424"/>
    </location>
</feature>
<evidence type="ECO:0000259" key="4">
    <source>
        <dbReference type="PROSITE" id="PS51767"/>
    </source>
</evidence>
<dbReference type="Proteomes" id="UP000770015">
    <property type="component" value="Unassembled WGS sequence"/>
</dbReference>
<dbReference type="PANTHER" id="PTHR47966:SF51">
    <property type="entry name" value="BETA-SITE APP-CLEAVING ENZYME, ISOFORM A-RELATED"/>
    <property type="match status" value="1"/>
</dbReference>
<accession>A0A9P9AEA2</accession>
<dbReference type="InterPro" id="IPR001461">
    <property type="entry name" value="Aspartic_peptidase_A1"/>
</dbReference>
<dbReference type="InterPro" id="IPR033121">
    <property type="entry name" value="PEPTIDASE_A1"/>
</dbReference>
<keyword evidence="6" id="KW-1185">Reference proteome</keyword>
<feature type="region of interest" description="Disordered" evidence="2">
    <location>
        <begin position="407"/>
        <end position="431"/>
    </location>
</feature>
<reference evidence="5" key="1">
    <citation type="journal article" date="2021" name="Nat. Commun.">
        <title>Genetic determinants of endophytism in the Arabidopsis root mycobiome.</title>
        <authorList>
            <person name="Mesny F."/>
            <person name="Miyauchi S."/>
            <person name="Thiergart T."/>
            <person name="Pickel B."/>
            <person name="Atanasova L."/>
            <person name="Karlsson M."/>
            <person name="Huettel B."/>
            <person name="Barry K.W."/>
            <person name="Haridas S."/>
            <person name="Chen C."/>
            <person name="Bauer D."/>
            <person name="Andreopoulos W."/>
            <person name="Pangilinan J."/>
            <person name="LaButti K."/>
            <person name="Riley R."/>
            <person name="Lipzen A."/>
            <person name="Clum A."/>
            <person name="Drula E."/>
            <person name="Henrissat B."/>
            <person name="Kohler A."/>
            <person name="Grigoriev I.V."/>
            <person name="Martin F.M."/>
            <person name="Hacquard S."/>
        </authorList>
    </citation>
    <scope>NUCLEOTIDE SEQUENCE</scope>
    <source>
        <strain evidence="5">MPI-SDFR-AT-0117</strain>
    </source>
</reference>
<feature type="chain" id="PRO_5040372159" evidence="3">
    <location>
        <begin position="19"/>
        <end position="453"/>
    </location>
</feature>
<dbReference type="Gene3D" id="2.40.70.10">
    <property type="entry name" value="Acid Proteases"/>
    <property type="match status" value="2"/>
</dbReference>
<comment type="similarity">
    <text evidence="1">Belongs to the peptidase A1 family.</text>
</comment>
<dbReference type="AlphaFoldDB" id="A0A9P9AEA2"/>
<evidence type="ECO:0000313" key="5">
    <source>
        <dbReference type="EMBL" id="KAH6694057.1"/>
    </source>
</evidence>
<comment type="caution">
    <text evidence="5">The sequence shown here is derived from an EMBL/GenBank/DDBJ whole genome shotgun (WGS) entry which is preliminary data.</text>
</comment>
<dbReference type="InterPro" id="IPR021109">
    <property type="entry name" value="Peptidase_aspartic_dom_sf"/>
</dbReference>
<dbReference type="GO" id="GO:0006508">
    <property type="term" value="P:proteolysis"/>
    <property type="evidence" value="ECO:0007669"/>
    <property type="project" value="InterPro"/>
</dbReference>
<dbReference type="EMBL" id="JAGSXJ010000003">
    <property type="protein sequence ID" value="KAH6694057.1"/>
    <property type="molecule type" value="Genomic_DNA"/>
</dbReference>
<dbReference type="OrthoDB" id="771136at2759"/>
<dbReference type="PROSITE" id="PS51767">
    <property type="entry name" value="PEPTIDASE_A1"/>
    <property type="match status" value="1"/>
</dbReference>